<dbReference type="Proteomes" id="UP000467132">
    <property type="component" value="Unassembled WGS sequence"/>
</dbReference>
<dbReference type="OrthoDB" id="2986419at2"/>
<gene>
    <name evidence="2" type="ORF">D3Z33_12220</name>
</gene>
<evidence type="ECO:0000259" key="1">
    <source>
        <dbReference type="SMART" id="SM00933"/>
    </source>
</evidence>
<dbReference type="SMART" id="SM00933">
    <property type="entry name" value="NurA"/>
    <property type="match status" value="1"/>
</dbReference>
<reference evidence="2 3" key="1">
    <citation type="submission" date="2018-08" db="EMBL/GenBank/DDBJ databases">
        <title>Murine metabolic-syndrome-specific gut microbial biobank.</title>
        <authorList>
            <person name="Liu C."/>
        </authorList>
    </citation>
    <scope>NUCLEOTIDE SEQUENCE [LARGE SCALE GENOMIC DNA]</scope>
    <source>
        <strain evidence="2 3">583</strain>
    </source>
</reference>
<dbReference type="RefSeq" id="WP_160198088.1">
    <property type="nucleotide sequence ID" value="NZ_QXXA01000013.1"/>
</dbReference>
<name>A0A845R244_9CLOT</name>
<protein>
    <recommendedName>
        <fullName evidence="1">NurA domain-containing protein</fullName>
    </recommendedName>
</protein>
<accession>A0A845R244</accession>
<comment type="caution">
    <text evidence="2">The sequence shown here is derived from an EMBL/GenBank/DDBJ whole genome shotgun (WGS) entry which is preliminary data.</text>
</comment>
<proteinExistence type="predicted"/>
<dbReference type="EMBL" id="QXXA01000013">
    <property type="protein sequence ID" value="NBI07618.1"/>
    <property type="molecule type" value="Genomic_DNA"/>
</dbReference>
<evidence type="ECO:0000313" key="3">
    <source>
        <dbReference type="Proteomes" id="UP000467132"/>
    </source>
</evidence>
<dbReference type="Pfam" id="PF09376">
    <property type="entry name" value="NurA"/>
    <property type="match status" value="1"/>
</dbReference>
<organism evidence="2 3">
    <name type="scientific">Senegalia massiliensis</name>
    <dbReference type="NCBI Taxonomy" id="1720316"/>
    <lineage>
        <taxon>Bacteria</taxon>
        <taxon>Bacillati</taxon>
        <taxon>Bacillota</taxon>
        <taxon>Clostridia</taxon>
        <taxon>Eubacteriales</taxon>
        <taxon>Clostridiaceae</taxon>
        <taxon>Senegalia</taxon>
    </lineage>
</organism>
<dbReference type="AlphaFoldDB" id="A0A845R244"/>
<keyword evidence="3" id="KW-1185">Reference proteome</keyword>
<evidence type="ECO:0000313" key="2">
    <source>
        <dbReference type="EMBL" id="NBI07618.1"/>
    </source>
</evidence>
<sequence>MNSSLITKINNINSFLRNKENNKIDKSELRKLLNSKIGNFITTDKHMQINRYKDNGILSVDGSINNEGATFPYLITLLRAYAHNTKRDNLGCIEEVEEVFCPVYKSDRDKLDNLINDMEEGNYSMESIFHSYIKNRLAELELISAMEGIKRFNNKIVLLDGGFKRFEYNCPTLLDEFKEFCLENNVTAVGIIEEVSTHTISKLLKDSLTENYIKDYDRELLFGVLNINEWLKVDLDIEIKIGYYTTFARFSQHPQIISIDFLKEQVDVVDEVMSLLSSLTPLKSRGIPIPIDIVDKEVRITDNETSILMGELDLDIKEKFIVANHNRRQF</sequence>
<feature type="domain" description="NurA" evidence="1">
    <location>
        <begin position="55"/>
        <end position="300"/>
    </location>
</feature>
<dbReference type="InterPro" id="IPR018977">
    <property type="entry name" value="NurA_domain"/>
</dbReference>